<accession>A0AAE3GNI6</accession>
<reference evidence="1" key="1">
    <citation type="submission" date="2022-06" db="EMBL/GenBank/DDBJ databases">
        <title>New cyanobacteria of genus Symplocastrum in benthos of Lake Baikal.</title>
        <authorList>
            <person name="Sorokovikova E."/>
            <person name="Tikhonova I."/>
            <person name="Krasnopeev A."/>
            <person name="Evseev P."/>
            <person name="Gladkikh A."/>
            <person name="Belykh O."/>
        </authorList>
    </citation>
    <scope>NUCLEOTIDE SEQUENCE</scope>
    <source>
        <strain evidence="1">BBK-W-15</strain>
    </source>
</reference>
<organism evidence="1 2">
    <name type="scientific">Limnofasciculus baicalensis BBK-W-15</name>
    <dbReference type="NCBI Taxonomy" id="2699891"/>
    <lineage>
        <taxon>Bacteria</taxon>
        <taxon>Bacillati</taxon>
        <taxon>Cyanobacteriota</taxon>
        <taxon>Cyanophyceae</taxon>
        <taxon>Coleofasciculales</taxon>
        <taxon>Coleofasciculaceae</taxon>
        <taxon>Limnofasciculus</taxon>
        <taxon>Limnofasciculus baicalensis</taxon>
    </lineage>
</organism>
<evidence type="ECO:0000313" key="2">
    <source>
        <dbReference type="Proteomes" id="UP001204953"/>
    </source>
</evidence>
<dbReference type="EMBL" id="JAMZMM010000001">
    <property type="protein sequence ID" value="MCP2726873.1"/>
    <property type="molecule type" value="Genomic_DNA"/>
</dbReference>
<keyword evidence="2" id="KW-1185">Reference proteome</keyword>
<proteinExistence type="predicted"/>
<dbReference type="AlphaFoldDB" id="A0AAE3GNI6"/>
<protein>
    <submittedName>
        <fullName evidence="1">Uncharacterized protein</fullName>
    </submittedName>
</protein>
<gene>
    <name evidence="1" type="ORF">NJ959_00065</name>
</gene>
<dbReference type="Proteomes" id="UP001204953">
    <property type="component" value="Unassembled WGS sequence"/>
</dbReference>
<sequence length="143" mass="16085">MEWPDHFPSGCPPQNANNASGEVYRLIKHDSPTPKDFKSWREENKEKDCPNGVTECQACGLSVYTEKADACRVIRTIPRFKKAIKYSGGILDQAIPDVAIATLGQIYVAIIREFVEILPITGKEKVKHELVSLNLLEFERSQP</sequence>
<evidence type="ECO:0000313" key="1">
    <source>
        <dbReference type="EMBL" id="MCP2726873.1"/>
    </source>
</evidence>
<name>A0AAE3GNI6_9CYAN</name>
<dbReference type="RefSeq" id="WP_254009695.1">
    <property type="nucleotide sequence ID" value="NZ_JAMZMM010000001.1"/>
</dbReference>
<comment type="caution">
    <text evidence="1">The sequence shown here is derived from an EMBL/GenBank/DDBJ whole genome shotgun (WGS) entry which is preliminary data.</text>
</comment>